<dbReference type="InterPro" id="IPR018389">
    <property type="entry name" value="DctP_fam"/>
</dbReference>
<keyword evidence="4" id="KW-1185">Reference proteome</keyword>
<evidence type="ECO:0000256" key="1">
    <source>
        <dbReference type="ARBA" id="ARBA00022729"/>
    </source>
</evidence>
<comment type="caution">
    <text evidence="3">The sequence shown here is derived from an EMBL/GenBank/DDBJ whole genome shotgun (WGS) entry which is preliminary data.</text>
</comment>
<evidence type="ECO:0000313" key="4">
    <source>
        <dbReference type="Proteomes" id="UP001556692"/>
    </source>
</evidence>
<keyword evidence="1 2" id="KW-0732">Signal</keyword>
<dbReference type="PANTHER" id="PTHR33376">
    <property type="match status" value="1"/>
</dbReference>
<feature type="chain" id="PRO_5047183459" evidence="2">
    <location>
        <begin position="24"/>
        <end position="322"/>
    </location>
</feature>
<gene>
    <name evidence="3" type="primary">dctP</name>
    <name evidence="3" type="ORF">ABGN05_16615</name>
</gene>
<dbReference type="NCBIfam" id="NF037995">
    <property type="entry name" value="TRAP_S1"/>
    <property type="match status" value="1"/>
</dbReference>
<reference evidence="3 4" key="1">
    <citation type="submission" date="2024-05" db="EMBL/GenBank/DDBJ databases">
        <authorList>
            <person name="Jiang F."/>
        </authorList>
    </citation>
    <scope>NUCLEOTIDE SEQUENCE [LARGE SCALE GENOMIC DNA]</scope>
    <source>
        <strain evidence="3 4">LZ166</strain>
    </source>
</reference>
<protein>
    <submittedName>
        <fullName evidence="3">TRAP transporter substrate-binding protein DctP</fullName>
    </submittedName>
</protein>
<dbReference type="Pfam" id="PF03480">
    <property type="entry name" value="DctP"/>
    <property type="match status" value="1"/>
</dbReference>
<name>A0ABV3SKH4_9HYPH</name>
<organism evidence="3 4">
    <name type="scientific">Aquibium pacificus</name>
    <dbReference type="NCBI Taxonomy" id="3153579"/>
    <lineage>
        <taxon>Bacteria</taxon>
        <taxon>Pseudomonadati</taxon>
        <taxon>Pseudomonadota</taxon>
        <taxon>Alphaproteobacteria</taxon>
        <taxon>Hyphomicrobiales</taxon>
        <taxon>Phyllobacteriaceae</taxon>
        <taxon>Aquibium</taxon>
    </lineage>
</organism>
<dbReference type="Gene3D" id="3.40.190.170">
    <property type="entry name" value="Bacterial extracellular solute-binding protein, family 7"/>
    <property type="match status" value="1"/>
</dbReference>
<feature type="signal peptide" evidence="2">
    <location>
        <begin position="1"/>
        <end position="23"/>
    </location>
</feature>
<dbReference type="RefSeq" id="WP_367955167.1">
    <property type="nucleotide sequence ID" value="NZ_JBDPGJ010000004.1"/>
</dbReference>
<dbReference type="PANTHER" id="PTHR33376:SF5">
    <property type="entry name" value="EXTRACYTOPLASMIC SOLUTE RECEPTOR PROTEIN"/>
    <property type="match status" value="1"/>
</dbReference>
<dbReference type="InterPro" id="IPR038404">
    <property type="entry name" value="TRAP_DctP_sf"/>
</dbReference>
<proteinExistence type="predicted"/>
<dbReference type="Proteomes" id="UP001556692">
    <property type="component" value="Unassembled WGS sequence"/>
</dbReference>
<dbReference type="EMBL" id="JBDPGJ010000004">
    <property type="protein sequence ID" value="MEX0407283.1"/>
    <property type="molecule type" value="Genomic_DNA"/>
</dbReference>
<sequence length="322" mass="34574">MNKLLAIIGVAVLAVGNWSAAQAQDMRALAGWDATYVTVGGVIDPFLREIEGVTGSAIQRFGPETVPPFEQLEPVGSGVFDMLITNGAYHYNQSAVGMTVEALAADSTGLRSSGIWDLIDQEYHKLGLKLVATLLDHGGYNILLKEPLDDKGLAGLRVRGTPVYHPLIEALGGSPVVMAPAEIYPALERGIVDGAAWPAVGALGYRWFEVADYMMRPTFGTGVYLVFMNLERWNSFDADKQKAIADVAEAFEVKARGIFSEIVKAEETALTEQGMQITHLPEQLLPTLSSAWFEGVMALAGRQNPDAVAKIEALAATAELAP</sequence>
<evidence type="ECO:0000256" key="2">
    <source>
        <dbReference type="SAM" id="SignalP"/>
    </source>
</evidence>
<accession>A0ABV3SKH4</accession>
<evidence type="ECO:0000313" key="3">
    <source>
        <dbReference type="EMBL" id="MEX0407283.1"/>
    </source>
</evidence>